<feature type="domain" description="DUF4213" evidence="2">
    <location>
        <begin position="8"/>
        <end position="91"/>
    </location>
</feature>
<dbReference type="RefSeq" id="WP_207679090.1">
    <property type="nucleotide sequence ID" value="NZ_CP061800.1"/>
</dbReference>
<gene>
    <name evidence="3" type="ORF">dnm_072870</name>
</gene>
<dbReference type="InterPro" id="IPR007161">
    <property type="entry name" value="DUF364"/>
</dbReference>
<reference evidence="3" key="1">
    <citation type="journal article" date="2021" name="Microb. Physiol.">
        <title>Proteogenomic Insights into the Physiology of Marine, Sulfate-Reducing, Filamentous Desulfonema limicola and Desulfonema magnum.</title>
        <authorList>
            <person name="Schnaars V."/>
            <person name="Wohlbrand L."/>
            <person name="Scheve S."/>
            <person name="Hinrichs C."/>
            <person name="Reinhardt R."/>
            <person name="Rabus R."/>
        </authorList>
    </citation>
    <scope>NUCLEOTIDE SEQUENCE</scope>
    <source>
        <strain evidence="3">4be13</strain>
    </source>
</reference>
<dbReference type="KEGG" id="dmm:dnm_072870"/>
<dbReference type="SUPFAM" id="SSF159713">
    <property type="entry name" value="Dhaf3308-like"/>
    <property type="match status" value="1"/>
</dbReference>
<evidence type="ECO:0000313" key="4">
    <source>
        <dbReference type="Proteomes" id="UP000663722"/>
    </source>
</evidence>
<keyword evidence="4" id="KW-1185">Reference proteome</keyword>
<name>A0A975BTA3_9BACT</name>
<organism evidence="3 4">
    <name type="scientific">Desulfonema magnum</name>
    <dbReference type="NCBI Taxonomy" id="45655"/>
    <lineage>
        <taxon>Bacteria</taxon>
        <taxon>Pseudomonadati</taxon>
        <taxon>Thermodesulfobacteriota</taxon>
        <taxon>Desulfobacteria</taxon>
        <taxon>Desulfobacterales</taxon>
        <taxon>Desulfococcaceae</taxon>
        <taxon>Desulfonema</taxon>
    </lineage>
</organism>
<dbReference type="Gene3D" id="3.30.390.100">
    <property type="match status" value="1"/>
</dbReference>
<evidence type="ECO:0000259" key="1">
    <source>
        <dbReference type="Pfam" id="PF04016"/>
    </source>
</evidence>
<feature type="domain" description="Putative heavy-metal chelation" evidence="1">
    <location>
        <begin position="109"/>
        <end position="245"/>
    </location>
</feature>
<proteinExistence type="predicted"/>
<dbReference type="Pfam" id="PF13938">
    <property type="entry name" value="DUF4213"/>
    <property type="match status" value="1"/>
</dbReference>
<dbReference type="InterPro" id="IPR025251">
    <property type="entry name" value="DUF4213"/>
</dbReference>
<dbReference type="EMBL" id="CP061800">
    <property type="protein sequence ID" value="QTA91223.1"/>
    <property type="molecule type" value="Genomic_DNA"/>
</dbReference>
<protein>
    <submittedName>
        <fullName evidence="3">Heavy-metal chelation domain-containing protein, DUF4213 domain-containing</fullName>
    </submittedName>
</protein>
<evidence type="ECO:0000313" key="3">
    <source>
        <dbReference type="EMBL" id="QTA91223.1"/>
    </source>
</evidence>
<evidence type="ECO:0000259" key="2">
    <source>
        <dbReference type="Pfam" id="PF13938"/>
    </source>
</evidence>
<dbReference type="Gene3D" id="3.40.50.11590">
    <property type="match status" value="1"/>
</dbReference>
<sequence length="249" mass="27815">MKLNDRLYDLFADKAKSVTIEVLSLGLGYTAVTTSDGGMGISYTYFESKKSCALNKDYDDYEGKSASGLLEKIRSTDTVQRSMALALINALNYESALSLPEDRKNTIMFEKFNIGQGTKVAMVGFFGPMMRLFKERKAELEVMDSFRGLGGKENFYEKLENWADVLFLTSTSILNNTTEEILERTGETVKTVMIGPSTPMVREAFENLPVQMLAGTVPVEKEKVLKAVRHGTGTPVIQRFSKKSFLDLF</sequence>
<dbReference type="Pfam" id="PF04016">
    <property type="entry name" value="DUF364"/>
    <property type="match status" value="1"/>
</dbReference>
<dbReference type="Proteomes" id="UP000663722">
    <property type="component" value="Chromosome"/>
</dbReference>
<dbReference type="AlphaFoldDB" id="A0A975BTA3"/>
<accession>A0A975BTA3</accession>